<sequence length="128" mass="14094">MPMLRAYSIRTMVDSRTWCLLSLITVLLASHVSTTHLVSPSWKILAKEPMQFPSGPGTPSEAHSRTAARSSISPGGYRNRANVGTDKISHSKPIPRLPCSSRWFCRFSVSPLLLCLDPCCCAIQCIPH</sequence>
<evidence type="ECO:0000313" key="3">
    <source>
        <dbReference type="Proteomes" id="UP000814176"/>
    </source>
</evidence>
<evidence type="ECO:0000313" key="2">
    <source>
        <dbReference type="EMBL" id="KAH9836763.1"/>
    </source>
</evidence>
<gene>
    <name evidence="2" type="ORF">C8Q71DRAFT_58215</name>
</gene>
<protein>
    <recommendedName>
        <fullName evidence="4">Secreted protein</fullName>
    </recommendedName>
</protein>
<name>A0ABQ8KHF5_9APHY</name>
<dbReference type="EMBL" id="JADCUA010000010">
    <property type="protein sequence ID" value="KAH9836763.1"/>
    <property type="molecule type" value="Genomic_DNA"/>
</dbReference>
<accession>A0ABQ8KHF5</accession>
<comment type="caution">
    <text evidence="2">The sequence shown here is derived from an EMBL/GenBank/DDBJ whole genome shotgun (WGS) entry which is preliminary data.</text>
</comment>
<evidence type="ECO:0000256" key="1">
    <source>
        <dbReference type="SAM" id="MobiDB-lite"/>
    </source>
</evidence>
<dbReference type="RefSeq" id="XP_047779001.1">
    <property type="nucleotide sequence ID" value="XM_047919504.1"/>
</dbReference>
<proteinExistence type="predicted"/>
<organism evidence="2 3">
    <name type="scientific">Rhodofomes roseus</name>
    <dbReference type="NCBI Taxonomy" id="34475"/>
    <lineage>
        <taxon>Eukaryota</taxon>
        <taxon>Fungi</taxon>
        <taxon>Dikarya</taxon>
        <taxon>Basidiomycota</taxon>
        <taxon>Agaricomycotina</taxon>
        <taxon>Agaricomycetes</taxon>
        <taxon>Polyporales</taxon>
        <taxon>Rhodofomes</taxon>
    </lineage>
</organism>
<keyword evidence="3" id="KW-1185">Reference proteome</keyword>
<feature type="region of interest" description="Disordered" evidence="1">
    <location>
        <begin position="52"/>
        <end position="90"/>
    </location>
</feature>
<dbReference type="GeneID" id="72000236"/>
<dbReference type="Proteomes" id="UP000814176">
    <property type="component" value="Unassembled WGS sequence"/>
</dbReference>
<reference evidence="2 3" key="1">
    <citation type="journal article" date="2021" name="Environ. Microbiol.">
        <title>Gene family expansions and transcriptome signatures uncover fungal adaptations to wood decay.</title>
        <authorList>
            <person name="Hage H."/>
            <person name="Miyauchi S."/>
            <person name="Viragh M."/>
            <person name="Drula E."/>
            <person name="Min B."/>
            <person name="Chaduli D."/>
            <person name="Navarro D."/>
            <person name="Favel A."/>
            <person name="Norest M."/>
            <person name="Lesage-Meessen L."/>
            <person name="Balint B."/>
            <person name="Merenyi Z."/>
            <person name="de Eugenio L."/>
            <person name="Morin E."/>
            <person name="Martinez A.T."/>
            <person name="Baldrian P."/>
            <person name="Stursova M."/>
            <person name="Martinez M.J."/>
            <person name="Novotny C."/>
            <person name="Magnuson J.K."/>
            <person name="Spatafora J.W."/>
            <person name="Maurice S."/>
            <person name="Pangilinan J."/>
            <person name="Andreopoulos W."/>
            <person name="LaButti K."/>
            <person name="Hundley H."/>
            <person name="Na H."/>
            <person name="Kuo A."/>
            <person name="Barry K."/>
            <person name="Lipzen A."/>
            <person name="Henrissat B."/>
            <person name="Riley R."/>
            <person name="Ahrendt S."/>
            <person name="Nagy L.G."/>
            <person name="Grigoriev I.V."/>
            <person name="Martin F."/>
            <person name="Rosso M.N."/>
        </authorList>
    </citation>
    <scope>NUCLEOTIDE SEQUENCE [LARGE SCALE GENOMIC DNA]</scope>
    <source>
        <strain evidence="2 3">CIRM-BRFM 1785</strain>
    </source>
</reference>
<evidence type="ECO:0008006" key="4">
    <source>
        <dbReference type="Google" id="ProtNLM"/>
    </source>
</evidence>